<reference evidence="2" key="1">
    <citation type="journal article" date="2020" name="Stud. Mycol.">
        <title>101 Dothideomycetes genomes: a test case for predicting lifestyles and emergence of pathogens.</title>
        <authorList>
            <person name="Haridas S."/>
            <person name="Albert R."/>
            <person name="Binder M."/>
            <person name="Bloem J."/>
            <person name="Labutti K."/>
            <person name="Salamov A."/>
            <person name="Andreopoulos B."/>
            <person name="Baker S."/>
            <person name="Barry K."/>
            <person name="Bills G."/>
            <person name="Bluhm B."/>
            <person name="Cannon C."/>
            <person name="Castanera R."/>
            <person name="Culley D."/>
            <person name="Daum C."/>
            <person name="Ezra D."/>
            <person name="Gonzalez J."/>
            <person name="Henrissat B."/>
            <person name="Kuo A."/>
            <person name="Liang C."/>
            <person name="Lipzen A."/>
            <person name="Lutzoni F."/>
            <person name="Magnuson J."/>
            <person name="Mondo S."/>
            <person name="Nolan M."/>
            <person name="Ohm R."/>
            <person name="Pangilinan J."/>
            <person name="Park H.-J."/>
            <person name="Ramirez L."/>
            <person name="Alfaro M."/>
            <person name="Sun H."/>
            <person name="Tritt A."/>
            <person name="Yoshinaga Y."/>
            <person name="Zwiers L.-H."/>
            <person name="Turgeon B."/>
            <person name="Goodwin S."/>
            <person name="Spatafora J."/>
            <person name="Crous P."/>
            <person name="Grigoriev I."/>
        </authorList>
    </citation>
    <scope>NUCLEOTIDE SEQUENCE</scope>
    <source>
        <strain evidence="2">CBS 110217</strain>
    </source>
</reference>
<keyword evidence="1" id="KW-0732">Signal</keyword>
<gene>
    <name evidence="2" type="ORF">EK21DRAFT_84045</name>
</gene>
<name>A0A9P4HNT4_9PLEO</name>
<comment type="caution">
    <text evidence="2">The sequence shown here is derived from an EMBL/GenBank/DDBJ whole genome shotgun (WGS) entry which is preliminary data.</text>
</comment>
<organism evidence="2 3">
    <name type="scientific">Setomelanomma holmii</name>
    <dbReference type="NCBI Taxonomy" id="210430"/>
    <lineage>
        <taxon>Eukaryota</taxon>
        <taxon>Fungi</taxon>
        <taxon>Dikarya</taxon>
        <taxon>Ascomycota</taxon>
        <taxon>Pezizomycotina</taxon>
        <taxon>Dothideomycetes</taxon>
        <taxon>Pleosporomycetidae</taxon>
        <taxon>Pleosporales</taxon>
        <taxon>Pleosporineae</taxon>
        <taxon>Phaeosphaeriaceae</taxon>
        <taxon>Setomelanomma</taxon>
    </lineage>
</organism>
<evidence type="ECO:0000313" key="3">
    <source>
        <dbReference type="Proteomes" id="UP000799777"/>
    </source>
</evidence>
<proteinExistence type="predicted"/>
<dbReference type="AlphaFoldDB" id="A0A9P4HNT4"/>
<protein>
    <submittedName>
        <fullName evidence="2">Uncharacterized protein</fullName>
    </submittedName>
</protein>
<keyword evidence="3" id="KW-1185">Reference proteome</keyword>
<evidence type="ECO:0000313" key="2">
    <source>
        <dbReference type="EMBL" id="KAF2036351.1"/>
    </source>
</evidence>
<sequence length="113" mass="12270">MRFFSFLAAAALPITIFSMPAAPLDIATIETRELGIFPKRESLPILDLHDNPAFQRLAADKVKLARRQDNTSLCCFLSGILPALQAAGTLLNAQTINNIRTNFDGLATVLGND</sequence>
<evidence type="ECO:0000256" key="1">
    <source>
        <dbReference type="SAM" id="SignalP"/>
    </source>
</evidence>
<dbReference type="EMBL" id="ML978155">
    <property type="protein sequence ID" value="KAF2036351.1"/>
    <property type="molecule type" value="Genomic_DNA"/>
</dbReference>
<feature type="chain" id="PRO_5040216855" evidence="1">
    <location>
        <begin position="19"/>
        <end position="113"/>
    </location>
</feature>
<dbReference type="Proteomes" id="UP000799777">
    <property type="component" value="Unassembled WGS sequence"/>
</dbReference>
<dbReference type="OrthoDB" id="3944160at2759"/>
<accession>A0A9P4HNT4</accession>
<feature type="signal peptide" evidence="1">
    <location>
        <begin position="1"/>
        <end position="18"/>
    </location>
</feature>